<proteinExistence type="predicted"/>
<accession>A0A804MKT6</accession>
<feature type="compositionally biased region" description="Basic residues" evidence="1">
    <location>
        <begin position="93"/>
        <end position="102"/>
    </location>
</feature>
<sequence length="120" mass="12758">MASDDNVNAFRHMEQQAAPRAAPEGQPHPAFLLPFDKSSDGARSMANNAIRSINRSVLHTAVRVLVRSVAILVDHGLASWSACATACSSGRRSTPRCRRRPRGAGVRGTDAGCRGHVADA</sequence>
<dbReference type="EnsemblPlants" id="Zm00001eb094020_T001">
    <property type="protein sequence ID" value="Zm00001eb094020_P001"/>
    <property type="gene ID" value="Zm00001eb094020"/>
</dbReference>
<evidence type="ECO:0000256" key="1">
    <source>
        <dbReference type="SAM" id="MobiDB-lite"/>
    </source>
</evidence>
<name>A0A804MKT6_MAIZE</name>
<evidence type="ECO:0000313" key="2">
    <source>
        <dbReference type="EnsemblPlants" id="Zm00001eb094020_P001"/>
    </source>
</evidence>
<dbReference type="Proteomes" id="UP000007305">
    <property type="component" value="Chromosome 2"/>
</dbReference>
<protein>
    <submittedName>
        <fullName evidence="2">Uncharacterized protein</fullName>
    </submittedName>
</protein>
<dbReference type="Gramene" id="Zm00001eb094020_T001">
    <property type="protein sequence ID" value="Zm00001eb094020_P001"/>
    <property type="gene ID" value="Zm00001eb094020"/>
</dbReference>
<reference evidence="3" key="1">
    <citation type="submission" date="2015-12" db="EMBL/GenBank/DDBJ databases">
        <title>Update maize B73 reference genome by single molecule sequencing technologies.</title>
        <authorList>
            <consortium name="Maize Genome Sequencing Project"/>
            <person name="Ware D."/>
        </authorList>
    </citation>
    <scope>NUCLEOTIDE SEQUENCE [LARGE SCALE GENOMIC DNA]</scope>
    <source>
        <strain evidence="3">cv. B73</strain>
    </source>
</reference>
<feature type="region of interest" description="Disordered" evidence="1">
    <location>
        <begin position="1"/>
        <end position="30"/>
    </location>
</feature>
<dbReference type="InParanoid" id="A0A804MKT6"/>
<dbReference type="AlphaFoldDB" id="A0A804MKT6"/>
<reference evidence="2" key="2">
    <citation type="submission" date="2019-07" db="EMBL/GenBank/DDBJ databases">
        <authorList>
            <person name="Seetharam A."/>
            <person name="Woodhouse M."/>
            <person name="Cannon E."/>
        </authorList>
    </citation>
    <scope>NUCLEOTIDE SEQUENCE [LARGE SCALE GENOMIC DNA]</scope>
    <source>
        <strain evidence="2">cv. B73</strain>
    </source>
</reference>
<keyword evidence="3" id="KW-1185">Reference proteome</keyword>
<feature type="region of interest" description="Disordered" evidence="1">
    <location>
        <begin position="91"/>
        <end position="120"/>
    </location>
</feature>
<dbReference type="FunCoup" id="A0A804MKT6">
    <property type="interactions" value="473"/>
</dbReference>
<reference evidence="2" key="3">
    <citation type="submission" date="2021-05" db="UniProtKB">
        <authorList>
            <consortium name="EnsemblPlants"/>
        </authorList>
    </citation>
    <scope>IDENTIFICATION</scope>
    <source>
        <strain evidence="2">cv. B73</strain>
    </source>
</reference>
<organism evidence="2 3">
    <name type="scientific">Zea mays</name>
    <name type="common">Maize</name>
    <dbReference type="NCBI Taxonomy" id="4577"/>
    <lineage>
        <taxon>Eukaryota</taxon>
        <taxon>Viridiplantae</taxon>
        <taxon>Streptophyta</taxon>
        <taxon>Embryophyta</taxon>
        <taxon>Tracheophyta</taxon>
        <taxon>Spermatophyta</taxon>
        <taxon>Magnoliopsida</taxon>
        <taxon>Liliopsida</taxon>
        <taxon>Poales</taxon>
        <taxon>Poaceae</taxon>
        <taxon>PACMAD clade</taxon>
        <taxon>Panicoideae</taxon>
        <taxon>Andropogonodae</taxon>
        <taxon>Andropogoneae</taxon>
        <taxon>Tripsacinae</taxon>
        <taxon>Zea</taxon>
    </lineage>
</organism>
<evidence type="ECO:0000313" key="3">
    <source>
        <dbReference type="Proteomes" id="UP000007305"/>
    </source>
</evidence>